<dbReference type="EMBL" id="AP021861">
    <property type="protein sequence ID" value="BBO33400.1"/>
    <property type="molecule type" value="Genomic_DNA"/>
</dbReference>
<dbReference type="Proteomes" id="UP000326837">
    <property type="component" value="Chromosome"/>
</dbReference>
<evidence type="ECO:0000313" key="1">
    <source>
        <dbReference type="EMBL" id="BBO33400.1"/>
    </source>
</evidence>
<protein>
    <submittedName>
        <fullName evidence="1">Uncharacterized protein</fullName>
    </submittedName>
</protein>
<organism evidence="1 2">
    <name type="scientific">Lacipirellula parvula</name>
    <dbReference type="NCBI Taxonomy" id="2650471"/>
    <lineage>
        <taxon>Bacteria</taxon>
        <taxon>Pseudomonadati</taxon>
        <taxon>Planctomycetota</taxon>
        <taxon>Planctomycetia</taxon>
        <taxon>Pirellulales</taxon>
        <taxon>Lacipirellulaceae</taxon>
        <taxon>Lacipirellula</taxon>
    </lineage>
</organism>
<name>A0A5K7X9K5_9BACT</name>
<dbReference type="AlphaFoldDB" id="A0A5K7X9K5"/>
<accession>A0A5K7X9K5</accession>
<reference evidence="2" key="1">
    <citation type="submission" date="2019-10" db="EMBL/GenBank/DDBJ databases">
        <title>Lacipirellula parvula gen. nov., sp. nov., representing a lineage of planctomycetes widespread in freshwater anoxic habitats, and description of the family Lacipirellulaceae.</title>
        <authorList>
            <person name="Dedysh S.N."/>
            <person name="Kulichevskaya I.S."/>
            <person name="Beletsky A.V."/>
            <person name="Rakitin A.L."/>
            <person name="Mardanov A.V."/>
            <person name="Ivanova A.A."/>
            <person name="Saltykova V.X."/>
            <person name="Rijpstra W.I.C."/>
            <person name="Sinninghe Damste J.S."/>
            <person name="Ravin N.V."/>
        </authorList>
    </citation>
    <scope>NUCLEOTIDE SEQUENCE [LARGE SCALE GENOMIC DNA]</scope>
    <source>
        <strain evidence="2">PX69</strain>
    </source>
</reference>
<keyword evidence="2" id="KW-1185">Reference proteome</keyword>
<sequence length="74" mass="8393">MPSPFVKLTSAAKIEFCESEVAITVIAGGTDDQELERIYAQFRNLRLFRGDYLTLIRLIEFKARGDDVVWLGVV</sequence>
<gene>
    <name evidence="1" type="ORF">PLANPX_3012</name>
</gene>
<proteinExistence type="predicted"/>
<evidence type="ECO:0000313" key="2">
    <source>
        <dbReference type="Proteomes" id="UP000326837"/>
    </source>
</evidence>
<dbReference type="RefSeq" id="WP_152099183.1">
    <property type="nucleotide sequence ID" value="NZ_AP021861.1"/>
</dbReference>
<dbReference type="KEGG" id="lpav:PLANPX_3012"/>